<dbReference type="PATRIC" id="fig|1236046.6.peg.333"/>
<dbReference type="PANTHER" id="PTHR34351">
    <property type="entry name" value="SLR1927 PROTEIN-RELATED"/>
    <property type="match status" value="1"/>
</dbReference>
<accession>A0A101H0W2</accession>
<dbReference type="InterPro" id="IPR002881">
    <property type="entry name" value="DUF58"/>
</dbReference>
<feature type="domain" description="DUF58" evidence="2">
    <location>
        <begin position="210"/>
        <end position="366"/>
    </location>
</feature>
<evidence type="ECO:0000313" key="4">
    <source>
        <dbReference type="Proteomes" id="UP000054260"/>
    </source>
</evidence>
<reference evidence="4" key="1">
    <citation type="journal article" date="2015" name="MBio">
        <title>Genome-Resolved Metagenomic Analysis Reveals Roles for Candidate Phyla and Other Microbial Community Members in Biogeochemical Transformations in Oil Reservoirs.</title>
        <authorList>
            <person name="Hu P."/>
            <person name="Tom L."/>
            <person name="Singh A."/>
            <person name="Thomas B.C."/>
            <person name="Baker B.J."/>
            <person name="Piceno Y.M."/>
            <person name="Andersen G.L."/>
            <person name="Banfield J.F."/>
        </authorList>
    </citation>
    <scope>NUCLEOTIDE SEQUENCE [LARGE SCALE GENOMIC DNA]</scope>
</reference>
<evidence type="ECO:0000256" key="1">
    <source>
        <dbReference type="SAM" id="Phobius"/>
    </source>
</evidence>
<evidence type="ECO:0000313" key="3">
    <source>
        <dbReference type="EMBL" id="KUK68301.1"/>
    </source>
</evidence>
<protein>
    <recommendedName>
        <fullName evidence="2">DUF58 domain-containing protein</fullName>
    </recommendedName>
</protein>
<sequence length="426" mass="48929">MKRLELEEIKSRKRPLIVATVASVCWSLLSFNAYSVTFVLFFAIVWLYYYLSRRALRTLTITRSIDRERLFSGETLTLKYSVEGSRFISLSTTLFPVIIGDGEYFVPKESSFVLSSNGTGKVETKITFWRRGKKDLSRLVLTSKDPLRFFSHIAKYSAPESILVLPKVMNIDYFPLRLRELLPGSRSDFELMEDPVDFRGIKEYEREPLNRIHWNASAKLGKLMIKEFGYTAVSNTILYLDLNLSREIFARDVWEKIRIDYEEIAVQLSLSLVRFAYGSGGRISLVIVGDEVLRLSGPGRDWTDFAEVLADTRGSDQGPQLSEIIEEDLERFDLATTVVIISMYLGEDILPQLLRAKSHCSRVVVIIIPFSPREPWTKRTVSYQMLPRTIEGLKRRAAVLEEEQIVVRVVGDNQSIQEVLVDLENR</sequence>
<dbReference type="Pfam" id="PF01882">
    <property type="entry name" value="DUF58"/>
    <property type="match status" value="1"/>
</dbReference>
<dbReference type="AlphaFoldDB" id="A0A101H0W2"/>
<dbReference type="PANTHER" id="PTHR34351:SF1">
    <property type="entry name" value="SLR1927 PROTEIN"/>
    <property type="match status" value="1"/>
</dbReference>
<comment type="caution">
    <text evidence="3">The sequence shown here is derived from an EMBL/GenBank/DDBJ whole genome shotgun (WGS) entry which is preliminary data.</text>
</comment>
<proteinExistence type="predicted"/>
<dbReference type="Proteomes" id="UP000054260">
    <property type="component" value="Unassembled WGS sequence"/>
</dbReference>
<keyword evidence="1" id="KW-0472">Membrane</keyword>
<organism evidence="3 4">
    <name type="scientific">Mesotoga infera</name>
    <dbReference type="NCBI Taxonomy" id="1236046"/>
    <lineage>
        <taxon>Bacteria</taxon>
        <taxon>Thermotogati</taxon>
        <taxon>Thermotogota</taxon>
        <taxon>Thermotogae</taxon>
        <taxon>Kosmotogales</taxon>
        <taxon>Kosmotogaceae</taxon>
        <taxon>Mesotoga</taxon>
    </lineage>
</organism>
<dbReference type="EMBL" id="LGGH01000022">
    <property type="protein sequence ID" value="KUK68301.1"/>
    <property type="molecule type" value="Genomic_DNA"/>
</dbReference>
<gene>
    <name evidence="3" type="ORF">XD86_0267</name>
</gene>
<feature type="transmembrane region" description="Helical" evidence="1">
    <location>
        <begin position="16"/>
        <end position="49"/>
    </location>
</feature>
<evidence type="ECO:0000259" key="2">
    <source>
        <dbReference type="Pfam" id="PF01882"/>
    </source>
</evidence>
<name>A0A101H0W2_9BACT</name>
<keyword evidence="1" id="KW-0812">Transmembrane</keyword>
<keyword evidence="1" id="KW-1133">Transmembrane helix</keyword>